<protein>
    <submittedName>
        <fullName evidence="1">Uncharacterized protein</fullName>
    </submittedName>
</protein>
<accession>A0A1X1XYZ4</accession>
<comment type="caution">
    <text evidence="1">The sequence shown here is derived from an EMBL/GenBank/DDBJ whole genome shotgun (WGS) entry which is preliminary data.</text>
</comment>
<dbReference type="Proteomes" id="UP000193487">
    <property type="component" value="Unassembled WGS sequence"/>
</dbReference>
<dbReference type="EMBL" id="LQPE01000114">
    <property type="protein sequence ID" value="ORW03974.1"/>
    <property type="molecule type" value="Genomic_DNA"/>
</dbReference>
<reference evidence="1 2" key="1">
    <citation type="submission" date="2016-01" db="EMBL/GenBank/DDBJ databases">
        <title>The new phylogeny of the genus Mycobacterium.</title>
        <authorList>
            <person name="Tarcisio F."/>
            <person name="Conor M."/>
            <person name="Antonella G."/>
            <person name="Elisabetta G."/>
            <person name="Giulia F.S."/>
            <person name="Sara T."/>
            <person name="Anna F."/>
            <person name="Clotilde B."/>
            <person name="Roberto B."/>
            <person name="Veronica D.S."/>
            <person name="Fabio R."/>
            <person name="Monica P."/>
            <person name="Olivier J."/>
            <person name="Enrico T."/>
            <person name="Nicola S."/>
        </authorList>
    </citation>
    <scope>NUCLEOTIDE SEQUENCE [LARGE SCALE GENOMIC DNA]</scope>
    <source>
        <strain evidence="1 2">DSM 45166</strain>
    </source>
</reference>
<dbReference type="AlphaFoldDB" id="A0A1X1XYZ4"/>
<evidence type="ECO:0000313" key="1">
    <source>
        <dbReference type="EMBL" id="ORW03974.1"/>
    </source>
</evidence>
<evidence type="ECO:0000313" key="2">
    <source>
        <dbReference type="Proteomes" id="UP000193487"/>
    </source>
</evidence>
<proteinExistence type="predicted"/>
<sequence length="68" mass="7578">MAFKLTYSDGQETDYDDGTKWEVENGVLKLGREAGQWSVLISPSHWATIELGKAEDGDTPKDEDEDDS</sequence>
<dbReference type="STRING" id="487514.A5707_02275"/>
<organism evidence="1 2">
    <name type="scientific">Mycobacterium kyorinense</name>
    <dbReference type="NCBI Taxonomy" id="487514"/>
    <lineage>
        <taxon>Bacteria</taxon>
        <taxon>Bacillati</taxon>
        <taxon>Actinomycetota</taxon>
        <taxon>Actinomycetes</taxon>
        <taxon>Mycobacteriales</taxon>
        <taxon>Mycobacteriaceae</taxon>
        <taxon>Mycobacterium</taxon>
    </lineage>
</organism>
<dbReference type="RefSeq" id="WP_045374623.1">
    <property type="nucleotide sequence ID" value="NZ_BBKA01000015.1"/>
</dbReference>
<keyword evidence="2" id="KW-1185">Reference proteome</keyword>
<gene>
    <name evidence="1" type="ORF">AWC14_04750</name>
</gene>
<name>A0A1X1XYZ4_9MYCO</name>